<sequence length="72" mass="8377">MKLGRSIKSTKEREYSRAESSRIKTMAGITSMFRTPITTSKLNKKKCYEDRRSEYHNEKEETGGEKEIEITA</sequence>
<accession>A0AAN8S4F3</accession>
<organism evidence="2 3">
    <name type="scientific">Polyplax serrata</name>
    <name type="common">Common mouse louse</name>
    <dbReference type="NCBI Taxonomy" id="468196"/>
    <lineage>
        <taxon>Eukaryota</taxon>
        <taxon>Metazoa</taxon>
        <taxon>Ecdysozoa</taxon>
        <taxon>Arthropoda</taxon>
        <taxon>Hexapoda</taxon>
        <taxon>Insecta</taxon>
        <taxon>Pterygota</taxon>
        <taxon>Neoptera</taxon>
        <taxon>Paraneoptera</taxon>
        <taxon>Psocodea</taxon>
        <taxon>Troctomorpha</taxon>
        <taxon>Phthiraptera</taxon>
        <taxon>Anoplura</taxon>
        <taxon>Polyplacidae</taxon>
        <taxon>Polyplax</taxon>
    </lineage>
</organism>
<feature type="region of interest" description="Disordered" evidence="1">
    <location>
        <begin position="1"/>
        <end position="20"/>
    </location>
</feature>
<comment type="caution">
    <text evidence="2">The sequence shown here is derived from an EMBL/GenBank/DDBJ whole genome shotgun (WGS) entry which is preliminary data.</text>
</comment>
<gene>
    <name evidence="2" type="ORF">RUM43_009706</name>
</gene>
<evidence type="ECO:0000313" key="3">
    <source>
        <dbReference type="Proteomes" id="UP001372834"/>
    </source>
</evidence>
<dbReference type="AlphaFoldDB" id="A0AAN8S4F3"/>
<proteinExistence type="predicted"/>
<feature type="compositionally biased region" description="Basic and acidic residues" evidence="1">
    <location>
        <begin position="9"/>
        <end position="20"/>
    </location>
</feature>
<feature type="region of interest" description="Disordered" evidence="1">
    <location>
        <begin position="53"/>
        <end position="72"/>
    </location>
</feature>
<evidence type="ECO:0000313" key="2">
    <source>
        <dbReference type="EMBL" id="KAK6636054.1"/>
    </source>
</evidence>
<name>A0AAN8S4F3_POLSC</name>
<evidence type="ECO:0000256" key="1">
    <source>
        <dbReference type="SAM" id="MobiDB-lite"/>
    </source>
</evidence>
<protein>
    <submittedName>
        <fullName evidence="2">Uncharacterized protein</fullName>
    </submittedName>
</protein>
<dbReference type="Proteomes" id="UP001372834">
    <property type="component" value="Unassembled WGS sequence"/>
</dbReference>
<reference evidence="2 3" key="1">
    <citation type="submission" date="2023-10" db="EMBL/GenBank/DDBJ databases">
        <title>Genomes of two closely related lineages of the louse Polyplax serrata with different host specificities.</title>
        <authorList>
            <person name="Martinu J."/>
            <person name="Tarabai H."/>
            <person name="Stefka J."/>
            <person name="Hypsa V."/>
        </authorList>
    </citation>
    <scope>NUCLEOTIDE SEQUENCE [LARGE SCALE GENOMIC DNA]</scope>
    <source>
        <strain evidence="2">HR10_N</strain>
    </source>
</reference>
<dbReference type="EMBL" id="JAWJWE010000004">
    <property type="protein sequence ID" value="KAK6636054.1"/>
    <property type="molecule type" value="Genomic_DNA"/>
</dbReference>